<organism evidence="1 2">
    <name type="scientific">Aeromonas schubertii</name>
    <dbReference type="NCBI Taxonomy" id="652"/>
    <lineage>
        <taxon>Bacteria</taxon>
        <taxon>Pseudomonadati</taxon>
        <taxon>Pseudomonadota</taxon>
        <taxon>Gammaproteobacteria</taxon>
        <taxon>Aeromonadales</taxon>
        <taxon>Aeromonadaceae</taxon>
        <taxon>Aeromonas</taxon>
    </lineage>
</organism>
<gene>
    <name evidence="1" type="ORF">LA374_17385</name>
</gene>
<evidence type="ECO:0000313" key="1">
    <source>
        <dbReference type="EMBL" id="MBZ6067968.1"/>
    </source>
</evidence>
<evidence type="ECO:0000313" key="2">
    <source>
        <dbReference type="Proteomes" id="UP000774958"/>
    </source>
</evidence>
<reference evidence="1 2" key="1">
    <citation type="submission" date="2021-09" db="EMBL/GenBank/DDBJ databases">
        <title>Aeromonas schubertii isolated from Asian sea bass.</title>
        <authorList>
            <person name="Pinpimai K."/>
        </authorList>
    </citation>
    <scope>NUCLEOTIDE SEQUENCE [LARGE SCALE GENOMIC DNA]</scope>
    <source>
        <strain evidence="1 2">CHULA2021a</strain>
    </source>
</reference>
<sequence>MISVQINVERDSVCMGDDIDAPHSYSFTLNSKATLQDIFIKLAKDNYLANVAGNNHSWVAKISREEIAVIEGNSKLPKPNSSLDNKLYGYGQSGQINVYFTYKSATT</sequence>
<accession>A0ABS7VG83</accession>
<proteinExistence type="predicted"/>
<keyword evidence="2" id="KW-1185">Reference proteome</keyword>
<comment type="caution">
    <text evidence="1">The sequence shown here is derived from an EMBL/GenBank/DDBJ whole genome shotgun (WGS) entry which is preliminary data.</text>
</comment>
<dbReference type="RefSeq" id="WP_224163547.1">
    <property type="nucleotide sequence ID" value="NZ_JAIRBT010000030.1"/>
</dbReference>
<dbReference type="Proteomes" id="UP000774958">
    <property type="component" value="Unassembled WGS sequence"/>
</dbReference>
<name>A0ABS7VG83_9GAMM</name>
<dbReference type="EMBL" id="JAIRBT010000030">
    <property type="protein sequence ID" value="MBZ6067968.1"/>
    <property type="molecule type" value="Genomic_DNA"/>
</dbReference>
<protein>
    <submittedName>
        <fullName evidence="1">Uncharacterized protein</fullName>
    </submittedName>
</protein>